<accession>A0AAE3KGQ2</accession>
<dbReference type="SUPFAM" id="SSF51905">
    <property type="entry name" value="FAD/NAD(P)-binding domain"/>
    <property type="match status" value="1"/>
</dbReference>
<dbReference type="EMBL" id="JAMTCK010000010">
    <property type="protein sequence ID" value="MCP2167496.1"/>
    <property type="molecule type" value="Genomic_DNA"/>
</dbReference>
<dbReference type="AlphaFoldDB" id="A0AAE3KGQ2"/>
<keyword evidence="3" id="KW-0285">Flavoprotein</keyword>
<dbReference type="Gene3D" id="3.30.9.10">
    <property type="entry name" value="D-Amino Acid Oxidase, subunit A, domain 2"/>
    <property type="match status" value="1"/>
</dbReference>
<organism evidence="6 7">
    <name type="scientific">Goodfellowiella coeruleoviolacea</name>
    <dbReference type="NCBI Taxonomy" id="334858"/>
    <lineage>
        <taxon>Bacteria</taxon>
        <taxon>Bacillati</taxon>
        <taxon>Actinomycetota</taxon>
        <taxon>Actinomycetes</taxon>
        <taxon>Pseudonocardiales</taxon>
        <taxon>Pseudonocardiaceae</taxon>
        <taxon>Goodfellowiella</taxon>
    </lineage>
</organism>
<keyword evidence="4" id="KW-0560">Oxidoreductase</keyword>
<dbReference type="GO" id="GO:0016491">
    <property type="term" value="F:oxidoreductase activity"/>
    <property type="evidence" value="ECO:0007669"/>
    <property type="project" value="UniProtKB-KW"/>
</dbReference>
<dbReference type="Proteomes" id="UP001206128">
    <property type="component" value="Unassembled WGS sequence"/>
</dbReference>
<name>A0AAE3KGQ2_9PSEU</name>
<dbReference type="Gene3D" id="3.50.50.60">
    <property type="entry name" value="FAD/NAD(P)-binding domain"/>
    <property type="match status" value="1"/>
</dbReference>
<dbReference type="InterPro" id="IPR036188">
    <property type="entry name" value="FAD/NAD-bd_sf"/>
</dbReference>
<protein>
    <submittedName>
        <fullName evidence="6">D-amino-acid dehydrogenase</fullName>
    </submittedName>
</protein>
<sequence length="368" mass="37535">MTRVAVVGTGVAGAAAGYRLARAGAEVIMVDAGRDGQATAAGAGIVCPWSSAVDDPHWYRLARAGAEHYPDLLAALAEDGEPDVGHRTVGALRLATDADVASIYQRTATRAAESRLAGAVSVVSAEQAREMFPPLGHTGPAVHVAGGARVDGRRLRDALRRAAVRLGAHTLSGPAELDVERDRVRGVLVGGERVACDSVVVAAGAWAPALLAPLGVRLAVVPQRGQIVHLGLSGTDTTRWPVVLPASSHYLLAFDDSRVVVGATRETGSGFDHRVTAAGLAEVLTEALAVAPGLASATHLETRIGFRPVGPDIRPLLGPVPAVAGLVVANGLGASGLTMGPYVGAVAARLALGEDPGIDLTAYDPLRG</sequence>
<dbReference type="InterPro" id="IPR006076">
    <property type="entry name" value="FAD-dep_OxRdtase"/>
</dbReference>
<dbReference type="Pfam" id="PF01266">
    <property type="entry name" value="DAO"/>
    <property type="match status" value="1"/>
</dbReference>
<gene>
    <name evidence="6" type="ORF">LX83_004369</name>
</gene>
<dbReference type="PANTHER" id="PTHR13847">
    <property type="entry name" value="SARCOSINE DEHYDROGENASE-RELATED"/>
    <property type="match status" value="1"/>
</dbReference>
<comment type="cofactor">
    <cofactor evidence="1">
        <name>FAD</name>
        <dbReference type="ChEBI" id="CHEBI:57692"/>
    </cofactor>
</comment>
<evidence type="ECO:0000256" key="3">
    <source>
        <dbReference type="ARBA" id="ARBA00022630"/>
    </source>
</evidence>
<comment type="caution">
    <text evidence="6">The sequence shown here is derived from an EMBL/GenBank/DDBJ whole genome shotgun (WGS) entry which is preliminary data.</text>
</comment>
<feature type="domain" description="FAD dependent oxidoreductase" evidence="5">
    <location>
        <begin position="3"/>
        <end position="350"/>
    </location>
</feature>
<dbReference type="SUPFAM" id="SSF54373">
    <property type="entry name" value="FAD-linked reductases, C-terminal domain"/>
    <property type="match status" value="1"/>
</dbReference>
<keyword evidence="7" id="KW-1185">Reference proteome</keyword>
<evidence type="ECO:0000313" key="7">
    <source>
        <dbReference type="Proteomes" id="UP001206128"/>
    </source>
</evidence>
<evidence type="ECO:0000313" key="6">
    <source>
        <dbReference type="EMBL" id="MCP2167496.1"/>
    </source>
</evidence>
<evidence type="ECO:0000259" key="5">
    <source>
        <dbReference type="Pfam" id="PF01266"/>
    </source>
</evidence>
<dbReference type="GO" id="GO:0005737">
    <property type="term" value="C:cytoplasm"/>
    <property type="evidence" value="ECO:0007669"/>
    <property type="project" value="TreeGrafter"/>
</dbReference>
<evidence type="ECO:0000256" key="1">
    <source>
        <dbReference type="ARBA" id="ARBA00001974"/>
    </source>
</evidence>
<proteinExistence type="inferred from homology"/>
<dbReference type="RefSeq" id="WP_253774442.1">
    <property type="nucleotide sequence ID" value="NZ_JAMTCK010000010.1"/>
</dbReference>
<comment type="similarity">
    <text evidence="2">Belongs to the DadA oxidoreductase family.</text>
</comment>
<evidence type="ECO:0000256" key="2">
    <source>
        <dbReference type="ARBA" id="ARBA00009410"/>
    </source>
</evidence>
<evidence type="ECO:0000256" key="4">
    <source>
        <dbReference type="ARBA" id="ARBA00023002"/>
    </source>
</evidence>
<reference evidence="6" key="1">
    <citation type="submission" date="2022-06" db="EMBL/GenBank/DDBJ databases">
        <title>Genomic Encyclopedia of Archaeal and Bacterial Type Strains, Phase II (KMG-II): from individual species to whole genera.</title>
        <authorList>
            <person name="Goeker M."/>
        </authorList>
    </citation>
    <scope>NUCLEOTIDE SEQUENCE</scope>
    <source>
        <strain evidence="6">DSM 43935</strain>
    </source>
</reference>
<dbReference type="PANTHER" id="PTHR13847:SF286">
    <property type="entry name" value="D-AMINO ACID DEHYDROGENASE"/>
    <property type="match status" value="1"/>
</dbReference>